<name>A0AAV7XSM2_9NEOP</name>
<evidence type="ECO:0000256" key="2">
    <source>
        <dbReference type="SAM" id="SignalP"/>
    </source>
</evidence>
<proteinExistence type="predicted"/>
<reference evidence="3" key="1">
    <citation type="submission" date="2022-12" db="EMBL/GenBank/DDBJ databases">
        <title>Chromosome-level genome assembly of the bean flower thrips Megalurothrips usitatus.</title>
        <authorList>
            <person name="Ma L."/>
            <person name="Liu Q."/>
            <person name="Li H."/>
            <person name="Cai W."/>
        </authorList>
    </citation>
    <scope>NUCLEOTIDE SEQUENCE</scope>
    <source>
        <strain evidence="3">Cailab_2022a</strain>
    </source>
</reference>
<feature type="compositionally biased region" description="Low complexity" evidence="1">
    <location>
        <begin position="96"/>
        <end position="114"/>
    </location>
</feature>
<evidence type="ECO:0000313" key="4">
    <source>
        <dbReference type="Proteomes" id="UP001075354"/>
    </source>
</evidence>
<comment type="caution">
    <text evidence="3">The sequence shown here is derived from an EMBL/GenBank/DDBJ whole genome shotgun (WGS) entry which is preliminary data.</text>
</comment>
<organism evidence="3 4">
    <name type="scientific">Megalurothrips usitatus</name>
    <name type="common">bean blossom thrips</name>
    <dbReference type="NCBI Taxonomy" id="439358"/>
    <lineage>
        <taxon>Eukaryota</taxon>
        <taxon>Metazoa</taxon>
        <taxon>Ecdysozoa</taxon>
        <taxon>Arthropoda</taxon>
        <taxon>Hexapoda</taxon>
        <taxon>Insecta</taxon>
        <taxon>Pterygota</taxon>
        <taxon>Neoptera</taxon>
        <taxon>Paraneoptera</taxon>
        <taxon>Thysanoptera</taxon>
        <taxon>Terebrantia</taxon>
        <taxon>Thripoidea</taxon>
        <taxon>Thripidae</taxon>
        <taxon>Megalurothrips</taxon>
    </lineage>
</organism>
<evidence type="ECO:0000313" key="3">
    <source>
        <dbReference type="EMBL" id="KAJ1529414.1"/>
    </source>
</evidence>
<dbReference type="AlphaFoldDB" id="A0AAV7XSM2"/>
<accession>A0AAV7XSM2</accession>
<feature type="signal peptide" evidence="2">
    <location>
        <begin position="1"/>
        <end position="18"/>
    </location>
</feature>
<gene>
    <name evidence="3" type="ORF">ONE63_006194</name>
</gene>
<sequence>MGSGMLLLFLVVAETCWASSSPPNGVAQTGADAAAGAGPRAGAAYDLFAAYPASAIYNKRLPAQYNFGLGKRASKLYSFGLGKRAADDDETEVSDPSAARALRAASPGRLRAAG</sequence>
<dbReference type="EMBL" id="JAPTSV010000003">
    <property type="protein sequence ID" value="KAJ1529414.1"/>
    <property type="molecule type" value="Genomic_DNA"/>
</dbReference>
<evidence type="ECO:0000256" key="1">
    <source>
        <dbReference type="SAM" id="MobiDB-lite"/>
    </source>
</evidence>
<protein>
    <submittedName>
        <fullName evidence="3">Uncharacterized protein</fullName>
    </submittedName>
</protein>
<feature type="chain" id="PRO_5043372770" evidence="2">
    <location>
        <begin position="19"/>
        <end position="114"/>
    </location>
</feature>
<dbReference type="Proteomes" id="UP001075354">
    <property type="component" value="Chromosome 3"/>
</dbReference>
<feature type="region of interest" description="Disordered" evidence="1">
    <location>
        <begin position="84"/>
        <end position="114"/>
    </location>
</feature>
<keyword evidence="4" id="KW-1185">Reference proteome</keyword>
<keyword evidence="2" id="KW-0732">Signal</keyword>